<keyword evidence="3" id="KW-1185">Reference proteome</keyword>
<feature type="compositionally biased region" description="Basic residues" evidence="1">
    <location>
        <begin position="71"/>
        <end position="85"/>
    </location>
</feature>
<proteinExistence type="predicted"/>
<protein>
    <submittedName>
        <fullName evidence="2">Uncharacterized protein</fullName>
    </submittedName>
</protein>
<sequence length="126" mass="13516">MADQRRQAAASGVEDDDEVDDAETGGWRAGDGNGSPRRDDGDDRPATAAPTTSDGYGLWRPGRGAVEGWRRRQQRQATARRRRGFGRAGNMREGSSGELFEGTGRWNRGRGGGFGVGVGAVFNFVT</sequence>
<feature type="compositionally biased region" description="Basic and acidic residues" evidence="1">
    <location>
        <begin position="36"/>
        <end position="45"/>
    </location>
</feature>
<dbReference type="Proteomes" id="UP000479710">
    <property type="component" value="Unassembled WGS sequence"/>
</dbReference>
<dbReference type="AlphaFoldDB" id="A0A6G1F8U6"/>
<gene>
    <name evidence="2" type="ORF">E2562_017959</name>
</gene>
<evidence type="ECO:0000313" key="3">
    <source>
        <dbReference type="Proteomes" id="UP000479710"/>
    </source>
</evidence>
<accession>A0A6G1F8U6</accession>
<feature type="compositionally biased region" description="Acidic residues" evidence="1">
    <location>
        <begin position="13"/>
        <end position="23"/>
    </location>
</feature>
<name>A0A6G1F8U6_9ORYZ</name>
<comment type="caution">
    <text evidence="2">The sequence shown here is derived from an EMBL/GenBank/DDBJ whole genome shotgun (WGS) entry which is preliminary data.</text>
</comment>
<reference evidence="2 3" key="1">
    <citation type="submission" date="2019-11" db="EMBL/GenBank/DDBJ databases">
        <title>Whole genome sequence of Oryza granulata.</title>
        <authorList>
            <person name="Li W."/>
        </authorList>
    </citation>
    <scope>NUCLEOTIDE SEQUENCE [LARGE SCALE GENOMIC DNA]</scope>
    <source>
        <strain evidence="3">cv. Menghai</strain>
        <tissue evidence="2">Leaf</tissue>
    </source>
</reference>
<dbReference type="EMBL" id="SPHZ02000001">
    <property type="protein sequence ID" value="KAF0933337.1"/>
    <property type="molecule type" value="Genomic_DNA"/>
</dbReference>
<evidence type="ECO:0000313" key="2">
    <source>
        <dbReference type="EMBL" id="KAF0933337.1"/>
    </source>
</evidence>
<evidence type="ECO:0000256" key="1">
    <source>
        <dbReference type="SAM" id="MobiDB-lite"/>
    </source>
</evidence>
<organism evidence="2 3">
    <name type="scientific">Oryza meyeriana var. granulata</name>
    <dbReference type="NCBI Taxonomy" id="110450"/>
    <lineage>
        <taxon>Eukaryota</taxon>
        <taxon>Viridiplantae</taxon>
        <taxon>Streptophyta</taxon>
        <taxon>Embryophyta</taxon>
        <taxon>Tracheophyta</taxon>
        <taxon>Spermatophyta</taxon>
        <taxon>Magnoliopsida</taxon>
        <taxon>Liliopsida</taxon>
        <taxon>Poales</taxon>
        <taxon>Poaceae</taxon>
        <taxon>BOP clade</taxon>
        <taxon>Oryzoideae</taxon>
        <taxon>Oryzeae</taxon>
        <taxon>Oryzinae</taxon>
        <taxon>Oryza</taxon>
        <taxon>Oryza meyeriana</taxon>
    </lineage>
</organism>
<feature type="region of interest" description="Disordered" evidence="1">
    <location>
        <begin position="1"/>
        <end position="112"/>
    </location>
</feature>